<dbReference type="PANTHER" id="PTHR30061:SF50">
    <property type="entry name" value="MALTOSE_MALTODEXTRIN-BINDING PERIPLASMIC PROTEIN"/>
    <property type="match status" value="1"/>
</dbReference>
<keyword evidence="6" id="KW-1185">Reference proteome</keyword>
<dbReference type="EMBL" id="BONZ01000023">
    <property type="protein sequence ID" value="GIH14382.1"/>
    <property type="molecule type" value="Genomic_DNA"/>
</dbReference>
<protein>
    <submittedName>
        <fullName evidence="5">ABC transporter substrate-binding protein</fullName>
    </submittedName>
</protein>
<evidence type="ECO:0000313" key="6">
    <source>
        <dbReference type="Proteomes" id="UP000642748"/>
    </source>
</evidence>
<dbReference type="PANTHER" id="PTHR30061">
    <property type="entry name" value="MALTOSE-BINDING PERIPLASMIC PROTEIN"/>
    <property type="match status" value="1"/>
</dbReference>
<keyword evidence="3 4" id="KW-0732">Signal</keyword>
<dbReference type="GO" id="GO:0015768">
    <property type="term" value="P:maltose transport"/>
    <property type="evidence" value="ECO:0007669"/>
    <property type="project" value="TreeGrafter"/>
</dbReference>
<dbReference type="PROSITE" id="PS51257">
    <property type="entry name" value="PROKAR_LIPOPROTEIN"/>
    <property type="match status" value="1"/>
</dbReference>
<accession>A0A8J3VPW8</accession>
<reference evidence="5" key="1">
    <citation type="submission" date="2021-01" db="EMBL/GenBank/DDBJ databases">
        <title>Whole genome shotgun sequence of Rugosimonospora africana NBRC 104875.</title>
        <authorList>
            <person name="Komaki H."/>
            <person name="Tamura T."/>
        </authorList>
    </citation>
    <scope>NUCLEOTIDE SEQUENCE</scope>
    <source>
        <strain evidence="5">NBRC 104875</strain>
    </source>
</reference>
<comment type="caution">
    <text evidence="5">The sequence shown here is derived from an EMBL/GenBank/DDBJ whole genome shotgun (WGS) entry which is preliminary data.</text>
</comment>
<dbReference type="GO" id="GO:1901982">
    <property type="term" value="F:maltose binding"/>
    <property type="evidence" value="ECO:0007669"/>
    <property type="project" value="TreeGrafter"/>
</dbReference>
<evidence type="ECO:0000313" key="5">
    <source>
        <dbReference type="EMBL" id="GIH14382.1"/>
    </source>
</evidence>
<gene>
    <name evidence="5" type="ORF">Raf01_25540</name>
</gene>
<dbReference type="Proteomes" id="UP000642748">
    <property type="component" value="Unassembled WGS sequence"/>
</dbReference>
<keyword evidence="2" id="KW-0813">Transport</keyword>
<dbReference type="RefSeq" id="WP_203918046.1">
    <property type="nucleotide sequence ID" value="NZ_BONZ01000023.1"/>
</dbReference>
<comment type="similarity">
    <text evidence="1">Belongs to the bacterial solute-binding protein 1 family.</text>
</comment>
<feature type="signal peptide" evidence="4">
    <location>
        <begin position="1"/>
        <end position="20"/>
    </location>
</feature>
<evidence type="ECO:0000256" key="4">
    <source>
        <dbReference type="SAM" id="SignalP"/>
    </source>
</evidence>
<evidence type="ECO:0000256" key="1">
    <source>
        <dbReference type="ARBA" id="ARBA00008520"/>
    </source>
</evidence>
<dbReference type="InterPro" id="IPR006059">
    <property type="entry name" value="SBP"/>
</dbReference>
<dbReference type="Gene3D" id="3.40.190.10">
    <property type="entry name" value="Periplasmic binding protein-like II"/>
    <property type="match status" value="2"/>
</dbReference>
<dbReference type="AlphaFoldDB" id="A0A8J3VPW8"/>
<dbReference type="Pfam" id="PF13416">
    <property type="entry name" value="SBP_bac_8"/>
    <property type="match status" value="1"/>
</dbReference>
<dbReference type="GO" id="GO:0055052">
    <property type="term" value="C:ATP-binding cassette (ABC) transporter complex, substrate-binding subunit-containing"/>
    <property type="evidence" value="ECO:0007669"/>
    <property type="project" value="TreeGrafter"/>
</dbReference>
<evidence type="ECO:0000256" key="2">
    <source>
        <dbReference type="ARBA" id="ARBA00022448"/>
    </source>
</evidence>
<dbReference type="SUPFAM" id="SSF53850">
    <property type="entry name" value="Periplasmic binding protein-like II"/>
    <property type="match status" value="1"/>
</dbReference>
<sequence length="439" mass="45878">MRRRIAVAAALAATLLGAAACGGKSASSSDSLDGKGKTLKVWLMVDAQTGWPGVVDAANAKFKADTGANVTIEYQQWTNHLTKLDATLAGKDVPDVIELGNTEAAKYVFNGGLADITAKKSGFDNSANWLTGLSAPCESDGKLYCVPYYAGARVLIYRTDMFSAAGLQPPKTYEDLVADAQKLKSQHASDPKFSAFYMPGAYWYAAMSWVYGSGGQIAQKGSDGKWKGTLEDPAAEAGLQKWADLAKQYSKGDPTKNESDQDPVFAQGDSAMLYGNGWELGAVQSQHKDANDPNSPMVDTAVKGKVAAVPLPGFSDGKSLPSFLGGSIVGVAQKSKNQGLAAEWIKDFTSTSSQQALLAKGALPNATNLLDAAAAVAGNEASATAAKSSWFTPNAPTWADVEKGNILQQALVDIVTGKKSVDDAAKAADEQITSALNAS</sequence>
<organism evidence="5 6">
    <name type="scientific">Rugosimonospora africana</name>
    <dbReference type="NCBI Taxonomy" id="556532"/>
    <lineage>
        <taxon>Bacteria</taxon>
        <taxon>Bacillati</taxon>
        <taxon>Actinomycetota</taxon>
        <taxon>Actinomycetes</taxon>
        <taxon>Micromonosporales</taxon>
        <taxon>Micromonosporaceae</taxon>
        <taxon>Rugosimonospora</taxon>
    </lineage>
</organism>
<name>A0A8J3VPW8_9ACTN</name>
<proteinExistence type="inferred from homology"/>
<evidence type="ECO:0000256" key="3">
    <source>
        <dbReference type="ARBA" id="ARBA00022729"/>
    </source>
</evidence>
<dbReference type="GO" id="GO:0042956">
    <property type="term" value="P:maltodextrin transmembrane transport"/>
    <property type="evidence" value="ECO:0007669"/>
    <property type="project" value="TreeGrafter"/>
</dbReference>
<feature type="chain" id="PRO_5038884943" evidence="4">
    <location>
        <begin position="21"/>
        <end position="439"/>
    </location>
</feature>